<organism evidence="3 4">
    <name type="scientific">Tessaracoccus bendigoensis DSM 12906</name>
    <dbReference type="NCBI Taxonomy" id="1123357"/>
    <lineage>
        <taxon>Bacteria</taxon>
        <taxon>Bacillati</taxon>
        <taxon>Actinomycetota</taxon>
        <taxon>Actinomycetes</taxon>
        <taxon>Propionibacteriales</taxon>
        <taxon>Propionibacteriaceae</taxon>
        <taxon>Tessaracoccus</taxon>
    </lineage>
</organism>
<sequence length="277" mass="30748">MTAVELVQASAPVTLVVIYAMLGWVAEVVFSAVTEGEVTNRGFLAGPYCPIYGFGALAMTALLLPVADNPILVFLGAALLASLLELVTGWVLEKLFHRRWWDYSDRPFNIGGYICLQFSLMWGIVGVLLIDVLHPLISRFLDWLNPWVVIVALAVIATTMLVDLAATVSSTLKLDDQLKALKEADEKLRASTTQLSTSLGEHALELKEKADDSLEQLKDRREVLNDRLEALPKLSLTTRRQLRAFPQLRSTRYPEQFRQLAQSAGDRSAQPKKRDGA</sequence>
<dbReference type="Proteomes" id="UP000184512">
    <property type="component" value="Unassembled WGS sequence"/>
</dbReference>
<evidence type="ECO:0000256" key="1">
    <source>
        <dbReference type="SAM" id="Coils"/>
    </source>
</evidence>
<dbReference type="EMBL" id="FQZG01000011">
    <property type="protein sequence ID" value="SHI67393.1"/>
    <property type="molecule type" value="Genomic_DNA"/>
</dbReference>
<dbReference type="AlphaFoldDB" id="A0A1M6D2P8"/>
<feature type="coiled-coil region" evidence="1">
    <location>
        <begin position="174"/>
        <end position="234"/>
    </location>
</feature>
<accession>A0A1M6D2P8</accession>
<proteinExistence type="predicted"/>
<feature type="transmembrane region" description="Helical" evidence="2">
    <location>
        <begin position="45"/>
        <end position="65"/>
    </location>
</feature>
<keyword evidence="2" id="KW-0472">Membrane</keyword>
<feature type="transmembrane region" description="Helical" evidence="2">
    <location>
        <begin position="113"/>
        <end position="137"/>
    </location>
</feature>
<feature type="transmembrane region" description="Helical" evidence="2">
    <location>
        <begin position="12"/>
        <end position="33"/>
    </location>
</feature>
<keyword evidence="2" id="KW-1133">Transmembrane helix</keyword>
<evidence type="ECO:0000313" key="4">
    <source>
        <dbReference type="Proteomes" id="UP000184512"/>
    </source>
</evidence>
<feature type="transmembrane region" description="Helical" evidence="2">
    <location>
        <begin position="143"/>
        <end position="166"/>
    </location>
</feature>
<evidence type="ECO:0000256" key="2">
    <source>
        <dbReference type="SAM" id="Phobius"/>
    </source>
</evidence>
<dbReference type="InterPro" id="IPR010540">
    <property type="entry name" value="CmpB_TMEM229"/>
</dbReference>
<reference evidence="3 4" key="1">
    <citation type="submission" date="2016-11" db="EMBL/GenBank/DDBJ databases">
        <authorList>
            <person name="Jaros S."/>
            <person name="Januszkiewicz K."/>
            <person name="Wedrychowicz H."/>
        </authorList>
    </citation>
    <scope>NUCLEOTIDE SEQUENCE [LARGE SCALE GENOMIC DNA]</scope>
    <source>
        <strain evidence="3 4">DSM 12906</strain>
    </source>
</reference>
<evidence type="ECO:0000313" key="3">
    <source>
        <dbReference type="EMBL" id="SHI67393.1"/>
    </source>
</evidence>
<gene>
    <name evidence="3" type="ORF">SAMN02745244_00820</name>
</gene>
<name>A0A1M6D2P8_9ACTN</name>
<dbReference type="STRING" id="1123357.SAMN02745244_00820"/>
<dbReference type="Pfam" id="PF06541">
    <property type="entry name" value="ABC_trans_CmpB"/>
    <property type="match status" value="1"/>
</dbReference>
<keyword evidence="4" id="KW-1185">Reference proteome</keyword>
<keyword evidence="1" id="KW-0175">Coiled coil</keyword>
<protein>
    <submittedName>
        <fullName evidence="3">Uncharacterized membrane protein</fullName>
    </submittedName>
</protein>
<keyword evidence="2" id="KW-0812">Transmembrane</keyword>
<feature type="transmembrane region" description="Helical" evidence="2">
    <location>
        <begin position="71"/>
        <end position="92"/>
    </location>
</feature>
<dbReference type="RefSeq" id="WP_073186283.1">
    <property type="nucleotide sequence ID" value="NZ_FQZG01000011.1"/>
</dbReference>